<keyword evidence="9" id="KW-1185">Reference proteome</keyword>
<evidence type="ECO:0000256" key="3">
    <source>
        <dbReference type="ARBA" id="ARBA00022692"/>
    </source>
</evidence>
<dbReference type="EMBL" id="CP007057">
    <property type="protein sequence ID" value="AHG01866.1"/>
    <property type="molecule type" value="Genomic_DNA"/>
</dbReference>
<dbReference type="InterPro" id="IPR018461">
    <property type="entry name" value="Na/H_Antiport_NhaC-like_C"/>
</dbReference>
<accession>W0JTB1</accession>
<dbReference type="Proteomes" id="UP000019024">
    <property type="component" value="Plasmid unnamed2"/>
</dbReference>
<feature type="transmembrane region" description="Helical" evidence="6">
    <location>
        <begin position="29"/>
        <end position="51"/>
    </location>
</feature>
<comment type="subcellular location">
    <subcellularLocation>
        <location evidence="1">Cell membrane</location>
        <topology evidence="1">Multi-pass membrane protein</topology>
    </subcellularLocation>
</comment>
<dbReference type="PANTHER" id="PTHR43478">
    <property type="entry name" value="NA+/H+ ANTIPORTER-RELATED"/>
    <property type="match status" value="1"/>
</dbReference>
<evidence type="ECO:0000256" key="2">
    <source>
        <dbReference type="ARBA" id="ARBA00022475"/>
    </source>
</evidence>
<feature type="transmembrane region" description="Helical" evidence="6">
    <location>
        <begin position="267"/>
        <end position="288"/>
    </location>
</feature>
<feature type="transmembrane region" description="Helical" evidence="6">
    <location>
        <begin position="72"/>
        <end position="99"/>
    </location>
</feature>
<dbReference type="OrthoDB" id="76879at2157"/>
<geneLocation type="plasmid" evidence="8">
    <name>unnamed</name>
</geneLocation>
<dbReference type="RefSeq" id="WP_174887914.1">
    <property type="nucleotide sequence ID" value="NZ_CP007057.1"/>
</dbReference>
<feature type="transmembrane region" description="Helical" evidence="6">
    <location>
        <begin position="309"/>
        <end position="329"/>
    </location>
</feature>
<evidence type="ECO:0000313" key="8">
    <source>
        <dbReference type="EMBL" id="AHG01866.1"/>
    </source>
</evidence>
<feature type="transmembrane region" description="Helical" evidence="6">
    <location>
        <begin position="420"/>
        <end position="443"/>
    </location>
</feature>
<evidence type="ECO:0000313" key="9">
    <source>
        <dbReference type="Proteomes" id="UP000019024"/>
    </source>
</evidence>
<sequence length="589" mass="63379">MSYESLPVAALALAPPVLAIVLAMYTRQVLVSLFAGVWIGALMIADWNPIAATALSMDWIVEVVRSPFDTKFLILIMFMGAGAAFIYKSGGIIALQNWIGHRVNTARDSQILTWLIGIFIFFDSYTSTIVTGNATRELSQENNTSREMHAYVLDSTTSPVTTFGPVSNWIGYQVSMIIVGFEAAQFTAEEVGLTAFGLFLQSIPWNIYCFLAFFMVGFISITQRFYGPMLNAEWRSRKEKKTHRDDATPLSDITTDVGEPSEKNPTLINFFAPILSLLIVGLISMWWLGGGHQSGVDIATAFQETDVALGLLYGSFAFMAVGMLGSVGFGTMDIEEASDTVISGFKTMMIAAAIIVLAWSIGHAAEQVGTAQYIVDVMVGSGVPGSFLPLLIFVAAMFIALTTGTSWGTMAILTPLAIPLGYELSGLSILPVLMGVLFGGAIWGDHVSPISDTTVMSSIFAGSDHIDHVTTQIPFAMTAAGVTVLMLLLYAVGVTSPLVLLPLSVVLTAGAVIVLNKFDARRKNLPEVMPTTEAIDNGEIDVDAIENGSETDTTRINGRYKFVESIPLTAVGIVIAYLCLVFGFMTLGF</sequence>
<evidence type="ECO:0000256" key="5">
    <source>
        <dbReference type="ARBA" id="ARBA00023136"/>
    </source>
</evidence>
<feature type="transmembrane region" description="Helical" evidence="6">
    <location>
        <begin position="205"/>
        <end position="226"/>
    </location>
</feature>
<proteinExistence type="predicted"/>
<name>W0JTB1_9EURY</name>
<dbReference type="GeneID" id="25147233"/>
<dbReference type="PANTHER" id="PTHR43478:SF1">
    <property type="entry name" value="NA+_H+ ANTIPORTER NHAC-LIKE C-TERMINAL DOMAIN-CONTAINING PROTEIN"/>
    <property type="match status" value="1"/>
</dbReference>
<dbReference type="KEGG" id="hlr:HALLA_00815"/>
<dbReference type="eggNOG" id="arCOG02009">
    <property type="taxonomic scope" value="Archaea"/>
</dbReference>
<protein>
    <recommendedName>
        <fullName evidence="7">Na+/H+ antiporter NhaC-like C-terminal domain-containing protein</fullName>
    </recommendedName>
</protein>
<evidence type="ECO:0000256" key="1">
    <source>
        <dbReference type="ARBA" id="ARBA00004651"/>
    </source>
</evidence>
<keyword evidence="3 6" id="KW-0812">Transmembrane</keyword>
<dbReference type="HOGENOM" id="CLU_018751_2_0_2"/>
<dbReference type="AlphaFoldDB" id="W0JTB1"/>
<feature type="transmembrane region" description="Helical" evidence="6">
    <location>
        <begin position="565"/>
        <end position="587"/>
    </location>
</feature>
<evidence type="ECO:0000256" key="4">
    <source>
        <dbReference type="ARBA" id="ARBA00022989"/>
    </source>
</evidence>
<keyword evidence="4 6" id="KW-1133">Transmembrane helix</keyword>
<gene>
    <name evidence="8" type="ORF">HALLA_00815</name>
</gene>
<keyword evidence="2" id="KW-1003">Cell membrane</keyword>
<feature type="transmembrane region" description="Helical" evidence="6">
    <location>
        <begin position="498"/>
        <end position="515"/>
    </location>
</feature>
<keyword evidence="5 6" id="KW-0472">Membrane</keyword>
<feature type="domain" description="Na+/H+ antiporter NhaC-like C-terminal" evidence="7">
    <location>
        <begin position="160"/>
        <end position="490"/>
    </location>
</feature>
<evidence type="ECO:0000256" key="6">
    <source>
        <dbReference type="SAM" id="Phobius"/>
    </source>
</evidence>
<dbReference type="PATRIC" id="fig|797299.3.peg.3580"/>
<dbReference type="GO" id="GO:0005886">
    <property type="term" value="C:plasma membrane"/>
    <property type="evidence" value="ECO:0007669"/>
    <property type="project" value="UniProtKB-SubCell"/>
</dbReference>
<feature type="transmembrane region" description="Helical" evidence="6">
    <location>
        <begin position="341"/>
        <end position="361"/>
    </location>
</feature>
<feature type="transmembrane region" description="Helical" evidence="6">
    <location>
        <begin position="111"/>
        <end position="130"/>
    </location>
</feature>
<dbReference type="Pfam" id="PF03553">
    <property type="entry name" value="Na_H_antiporter"/>
    <property type="match status" value="1"/>
</dbReference>
<reference evidence="8 9" key="1">
    <citation type="submission" date="2014-01" db="EMBL/GenBank/DDBJ databases">
        <authorList>
            <consortium name="DOE Joint Genome Institute"/>
            <person name="Anderson I."/>
            <person name="Huntemann M."/>
            <person name="Han J."/>
            <person name="Chen A."/>
            <person name="Kyrpides N."/>
            <person name="Mavromatis K."/>
            <person name="Markowitz V."/>
            <person name="Palaniappan K."/>
            <person name="Ivanova N."/>
            <person name="Schaumberg A."/>
            <person name="Pati A."/>
            <person name="Liolios K."/>
            <person name="Nordberg H.P."/>
            <person name="Cantor M.N."/>
            <person name="Hua S.X."/>
            <person name="Woyke T."/>
        </authorList>
    </citation>
    <scope>NUCLEOTIDE SEQUENCE [LARGE SCALE GENOMIC DNA]</scope>
    <source>
        <strain evidence="8 9">XH-48</strain>
        <plasmid evidence="9">2</plasmid>
    </source>
</reference>
<feature type="transmembrane region" description="Helical" evidence="6">
    <location>
        <begin position="373"/>
        <end position="400"/>
    </location>
</feature>
<keyword evidence="8" id="KW-0614">Plasmid</keyword>
<evidence type="ECO:0000259" key="7">
    <source>
        <dbReference type="Pfam" id="PF03553"/>
    </source>
</evidence>
<organism evidence="8 9">
    <name type="scientific">Halostagnicola larsenii XH-48</name>
    <dbReference type="NCBI Taxonomy" id="797299"/>
    <lineage>
        <taxon>Archaea</taxon>
        <taxon>Methanobacteriati</taxon>
        <taxon>Methanobacteriota</taxon>
        <taxon>Stenosarchaea group</taxon>
        <taxon>Halobacteria</taxon>
        <taxon>Halobacteriales</taxon>
        <taxon>Natrialbaceae</taxon>
        <taxon>Halostagnicola</taxon>
    </lineage>
</organism>